<reference evidence="1 2" key="1">
    <citation type="submission" date="2013-07" db="EMBL/GenBank/DDBJ databases">
        <authorList>
            <person name="Weinstock G."/>
            <person name="Sodergren E."/>
            <person name="Wylie T."/>
            <person name="Fulton L."/>
            <person name="Fulton R."/>
            <person name="Fronick C."/>
            <person name="O'Laughlin M."/>
            <person name="Godfrey J."/>
            <person name="Miner T."/>
            <person name="Herter B."/>
            <person name="Appelbaum E."/>
            <person name="Cordes M."/>
            <person name="Lek S."/>
            <person name="Wollam A."/>
            <person name="Pepin K.H."/>
            <person name="Palsikar V.B."/>
            <person name="Mitreva M."/>
            <person name="Wilson R.K."/>
        </authorList>
    </citation>
    <scope>NUCLEOTIDE SEQUENCE [LARGE SCALE GENOMIC DNA]</scope>
    <source>
        <strain evidence="1 2">ATCC 27760</strain>
    </source>
</reference>
<sequence>MFGGSLQWKDHPRLCGEKSFSLIRSICGSGSPPPMRGKVT</sequence>
<accession>U2K2M9</accession>
<comment type="caution">
    <text evidence="1">The sequence shown here is derived from an EMBL/GenBank/DDBJ whole genome shotgun (WGS) entry which is preliminary data.</text>
</comment>
<evidence type="ECO:0000313" key="2">
    <source>
        <dbReference type="Proteomes" id="UP000016662"/>
    </source>
</evidence>
<dbReference type="Proteomes" id="UP000016662">
    <property type="component" value="Unassembled WGS sequence"/>
</dbReference>
<dbReference type="EMBL" id="AWVF01000482">
    <property type="protein sequence ID" value="ERJ86512.1"/>
    <property type="molecule type" value="Genomic_DNA"/>
</dbReference>
<dbReference type="AntiFam" id="ANF00006">
    <property type="entry name" value="Translation of CRISPR region"/>
</dbReference>
<dbReference type="STRING" id="411473.RUMCAL_03527"/>
<organism evidence="1 2">
    <name type="scientific">Ruminococcus callidus ATCC 27760</name>
    <dbReference type="NCBI Taxonomy" id="411473"/>
    <lineage>
        <taxon>Bacteria</taxon>
        <taxon>Bacillati</taxon>
        <taxon>Bacillota</taxon>
        <taxon>Clostridia</taxon>
        <taxon>Eubacteriales</taxon>
        <taxon>Oscillospiraceae</taxon>
        <taxon>Ruminococcus</taxon>
    </lineage>
</organism>
<dbReference type="AntiFam" id="ANF00057">
    <property type="entry name" value="Translation of E. coli type CRISPR repeat"/>
</dbReference>
<keyword evidence="2" id="KW-1185">Reference proteome</keyword>
<dbReference type="AlphaFoldDB" id="U2K2M9"/>
<dbReference type="HOGENOM" id="CLU_3301710_0_0_9"/>
<gene>
    <name evidence="1" type="ORF">RUMCAL_03527</name>
</gene>
<protein>
    <submittedName>
        <fullName evidence="1">Uncharacterized protein</fullName>
    </submittedName>
</protein>
<evidence type="ECO:0000313" key="1">
    <source>
        <dbReference type="EMBL" id="ERJ86512.1"/>
    </source>
</evidence>
<feature type="non-terminal residue" evidence="1">
    <location>
        <position position="40"/>
    </location>
</feature>
<proteinExistence type="predicted"/>
<name>U2K2M9_9FIRM</name>